<reference evidence="2" key="2">
    <citation type="submission" date="2025-08" db="UniProtKB">
        <authorList>
            <consortium name="RefSeq"/>
        </authorList>
    </citation>
    <scope>IDENTIFICATION</scope>
    <source>
        <tissue evidence="2">Whole plant</tissue>
    </source>
</reference>
<dbReference type="InterPro" id="IPR040256">
    <property type="entry name" value="At4g02000-like"/>
</dbReference>
<reference evidence="1" key="1">
    <citation type="journal article" date="2016" name="Nat. Genet.">
        <title>The genome sequences of Arachis duranensis and Arachis ipaensis, the diploid ancestors of cultivated peanut.</title>
        <authorList>
            <person name="Bertioli D.J."/>
            <person name="Cannon S.B."/>
            <person name="Froenicke L."/>
            <person name="Huang G."/>
            <person name="Farmer A.D."/>
            <person name="Cannon E.K."/>
            <person name="Liu X."/>
            <person name="Gao D."/>
            <person name="Clevenger J."/>
            <person name="Dash S."/>
            <person name="Ren L."/>
            <person name="Moretzsohn M.C."/>
            <person name="Shirasawa K."/>
            <person name="Huang W."/>
            <person name="Vidigal B."/>
            <person name="Abernathy B."/>
            <person name="Chu Y."/>
            <person name="Niederhuth C.E."/>
            <person name="Umale P."/>
            <person name="Araujo A.C."/>
            <person name="Kozik A."/>
            <person name="Kim K.D."/>
            <person name="Burow M.D."/>
            <person name="Varshney R.K."/>
            <person name="Wang X."/>
            <person name="Zhang X."/>
            <person name="Barkley N."/>
            <person name="Guimaraes P.M."/>
            <person name="Isobe S."/>
            <person name="Guo B."/>
            <person name="Liao B."/>
            <person name="Stalker H.T."/>
            <person name="Schmitz R.J."/>
            <person name="Scheffler B.E."/>
            <person name="Leal-Bertioli S.C."/>
            <person name="Xun X."/>
            <person name="Jackson S.A."/>
            <person name="Michelmore R."/>
            <person name="Ozias-Akins P."/>
        </authorList>
    </citation>
    <scope>NUCLEOTIDE SEQUENCE [LARGE SCALE GENOMIC DNA]</scope>
    <source>
        <strain evidence="1">cv. V14167</strain>
    </source>
</reference>
<dbReference type="OrthoDB" id="1000334at2759"/>
<sequence>MVWIRITGLNINYYQERAMKMIVSAVGKPIRIDLATKSAERGKYARACVQINLGLPVIKKIQVDGHMYDIEYEYLNLICEKCSCFGHVTRECAKENNNGIGKENMVKEKNLSPMFPVDNNEKTAEGSQIPVKYQNSTFEFGINAKSIPIMEKHGAADLVHDNLQESRMDGDTRTKEGDWVTVSRKGKEKVGKGPNLVKKNQCSNMLQFGE</sequence>
<gene>
    <name evidence="2" type="primary">LOC107473820</name>
</gene>
<dbReference type="RefSeq" id="XP_015948894.1">
    <property type="nucleotide sequence ID" value="XM_016093408.1"/>
</dbReference>
<dbReference type="KEGG" id="adu:107473820"/>
<protein>
    <submittedName>
        <fullName evidence="2">Uncharacterized protein LOC107473820</fullName>
    </submittedName>
</protein>
<keyword evidence="1" id="KW-1185">Reference proteome</keyword>
<proteinExistence type="predicted"/>
<dbReference type="Proteomes" id="UP000515211">
    <property type="component" value="Chromosome 2"/>
</dbReference>
<evidence type="ECO:0000313" key="1">
    <source>
        <dbReference type="Proteomes" id="UP000515211"/>
    </source>
</evidence>
<evidence type="ECO:0000313" key="2">
    <source>
        <dbReference type="RefSeq" id="XP_015948894.1"/>
    </source>
</evidence>
<organism evidence="1 2">
    <name type="scientific">Arachis duranensis</name>
    <name type="common">Wild peanut</name>
    <dbReference type="NCBI Taxonomy" id="130453"/>
    <lineage>
        <taxon>Eukaryota</taxon>
        <taxon>Viridiplantae</taxon>
        <taxon>Streptophyta</taxon>
        <taxon>Embryophyta</taxon>
        <taxon>Tracheophyta</taxon>
        <taxon>Spermatophyta</taxon>
        <taxon>Magnoliopsida</taxon>
        <taxon>eudicotyledons</taxon>
        <taxon>Gunneridae</taxon>
        <taxon>Pentapetalae</taxon>
        <taxon>rosids</taxon>
        <taxon>fabids</taxon>
        <taxon>Fabales</taxon>
        <taxon>Fabaceae</taxon>
        <taxon>Papilionoideae</taxon>
        <taxon>50 kb inversion clade</taxon>
        <taxon>dalbergioids sensu lato</taxon>
        <taxon>Dalbergieae</taxon>
        <taxon>Pterocarpus clade</taxon>
        <taxon>Arachis</taxon>
    </lineage>
</organism>
<accession>A0A6P4CC91</accession>
<dbReference type="GeneID" id="107473820"/>
<dbReference type="PANTHER" id="PTHR31286">
    <property type="entry name" value="GLYCINE-RICH CELL WALL STRUCTURAL PROTEIN 1.8-LIKE"/>
    <property type="match status" value="1"/>
</dbReference>
<dbReference type="AlphaFoldDB" id="A0A6P4CC91"/>
<name>A0A6P4CC91_ARADU</name>
<dbReference type="PANTHER" id="PTHR31286:SF99">
    <property type="entry name" value="DUF4283 DOMAIN-CONTAINING PROTEIN"/>
    <property type="match status" value="1"/>
</dbReference>